<dbReference type="AlphaFoldDB" id="A0A8J5KUZ8"/>
<organism evidence="9 10">
    <name type="scientific">Zingiber officinale</name>
    <name type="common">Ginger</name>
    <name type="synonym">Amomum zingiber</name>
    <dbReference type="NCBI Taxonomy" id="94328"/>
    <lineage>
        <taxon>Eukaryota</taxon>
        <taxon>Viridiplantae</taxon>
        <taxon>Streptophyta</taxon>
        <taxon>Embryophyta</taxon>
        <taxon>Tracheophyta</taxon>
        <taxon>Spermatophyta</taxon>
        <taxon>Magnoliopsida</taxon>
        <taxon>Liliopsida</taxon>
        <taxon>Zingiberales</taxon>
        <taxon>Zingiberaceae</taxon>
        <taxon>Zingiber</taxon>
    </lineage>
</organism>
<protein>
    <recommendedName>
        <fullName evidence="8">AP2/ERF domain-containing protein</fullName>
    </recommendedName>
</protein>
<dbReference type="SMART" id="SM00380">
    <property type="entry name" value="AP2"/>
    <property type="match status" value="1"/>
</dbReference>
<dbReference type="GO" id="GO:0003677">
    <property type="term" value="F:DNA binding"/>
    <property type="evidence" value="ECO:0007669"/>
    <property type="project" value="UniProtKB-KW"/>
</dbReference>
<keyword evidence="4" id="KW-0804">Transcription</keyword>
<comment type="caution">
    <text evidence="9">The sequence shown here is derived from an EMBL/GenBank/DDBJ whole genome shotgun (WGS) entry which is preliminary data.</text>
</comment>
<feature type="region of interest" description="Disordered" evidence="7">
    <location>
        <begin position="114"/>
        <end position="136"/>
    </location>
</feature>
<evidence type="ECO:0000256" key="5">
    <source>
        <dbReference type="ARBA" id="ARBA00023242"/>
    </source>
</evidence>
<evidence type="ECO:0000313" key="10">
    <source>
        <dbReference type="Proteomes" id="UP000734854"/>
    </source>
</evidence>
<evidence type="ECO:0000256" key="1">
    <source>
        <dbReference type="ARBA" id="ARBA00004123"/>
    </source>
</evidence>
<feature type="region of interest" description="Disordered" evidence="7">
    <location>
        <begin position="1"/>
        <end position="36"/>
    </location>
</feature>
<dbReference type="FunFam" id="3.30.730.10:FF:000001">
    <property type="entry name" value="Ethylene-responsive transcription factor 2"/>
    <property type="match status" value="1"/>
</dbReference>
<evidence type="ECO:0000313" key="9">
    <source>
        <dbReference type="EMBL" id="KAG6497214.1"/>
    </source>
</evidence>
<sequence length="239" mass="26737">MTPESTRSAAVAAAGKRRKRGRAEEEEKGRSGAGERRYLGVRKRRWGKWVSEIRLPRSRERIWLGSYDAPEKAARAFDEAAFRLRGAAARLNFPDQIPAEYTSEAVPHDQIQAAAARHARNQPVPEEEEAAPDNRQRCVGAALPERSASADDELSFACEDFLCEFFPVAAGHQCREEPPDNGEKAAPEKSVEVCADFPFVYEDYFSNDFFPVASPPPPPPDCYEDGIGIFDEFPILWSF</sequence>
<dbReference type="PROSITE" id="PS51032">
    <property type="entry name" value="AP2_ERF"/>
    <property type="match status" value="1"/>
</dbReference>
<gene>
    <name evidence="9" type="ORF">ZIOFF_045104</name>
</gene>
<evidence type="ECO:0000256" key="2">
    <source>
        <dbReference type="ARBA" id="ARBA00023015"/>
    </source>
</evidence>
<evidence type="ECO:0000256" key="6">
    <source>
        <dbReference type="ARBA" id="ARBA00024343"/>
    </source>
</evidence>
<feature type="compositionally biased region" description="Basic and acidic residues" evidence="7">
    <location>
        <begin position="22"/>
        <end position="36"/>
    </location>
</feature>
<reference evidence="9 10" key="1">
    <citation type="submission" date="2020-08" db="EMBL/GenBank/DDBJ databases">
        <title>Plant Genome Project.</title>
        <authorList>
            <person name="Zhang R.-G."/>
        </authorList>
    </citation>
    <scope>NUCLEOTIDE SEQUENCE [LARGE SCALE GENOMIC DNA]</scope>
    <source>
        <tissue evidence="9">Rhizome</tissue>
    </source>
</reference>
<comment type="similarity">
    <text evidence="6">Belongs to the AP2/ERF transcription factor family. ERF subfamily.</text>
</comment>
<dbReference type="PANTHER" id="PTHR31985">
    <property type="entry name" value="ETHYLENE-RESPONSIVE TRANSCRIPTION FACTOR ERF042-RELATED"/>
    <property type="match status" value="1"/>
</dbReference>
<dbReference type="OrthoDB" id="1918918at2759"/>
<dbReference type="InterPro" id="IPR001471">
    <property type="entry name" value="AP2/ERF_dom"/>
</dbReference>
<keyword evidence="10" id="KW-1185">Reference proteome</keyword>
<dbReference type="InterPro" id="IPR051032">
    <property type="entry name" value="AP2/ERF_TF_ERF_subfamily"/>
</dbReference>
<accession>A0A8J5KUZ8</accession>
<comment type="subcellular location">
    <subcellularLocation>
        <location evidence="1">Nucleus</location>
    </subcellularLocation>
</comment>
<keyword evidence="5" id="KW-0539">Nucleus</keyword>
<evidence type="ECO:0000259" key="8">
    <source>
        <dbReference type="PROSITE" id="PS51032"/>
    </source>
</evidence>
<keyword evidence="3" id="KW-0238">DNA-binding</keyword>
<dbReference type="PANTHER" id="PTHR31985:SF215">
    <property type="entry name" value="OS02G0781300 PROTEIN"/>
    <property type="match status" value="1"/>
</dbReference>
<keyword evidence="2" id="KW-0805">Transcription regulation</keyword>
<dbReference type="GO" id="GO:0005634">
    <property type="term" value="C:nucleus"/>
    <property type="evidence" value="ECO:0007669"/>
    <property type="project" value="UniProtKB-SubCell"/>
</dbReference>
<evidence type="ECO:0000256" key="7">
    <source>
        <dbReference type="SAM" id="MobiDB-lite"/>
    </source>
</evidence>
<dbReference type="CDD" id="cd00018">
    <property type="entry name" value="AP2"/>
    <property type="match status" value="1"/>
</dbReference>
<dbReference type="Pfam" id="PF00847">
    <property type="entry name" value="AP2"/>
    <property type="match status" value="1"/>
</dbReference>
<evidence type="ECO:0000256" key="4">
    <source>
        <dbReference type="ARBA" id="ARBA00023163"/>
    </source>
</evidence>
<dbReference type="Proteomes" id="UP000734854">
    <property type="component" value="Unassembled WGS sequence"/>
</dbReference>
<evidence type="ECO:0000256" key="3">
    <source>
        <dbReference type="ARBA" id="ARBA00023125"/>
    </source>
</evidence>
<dbReference type="GO" id="GO:0003700">
    <property type="term" value="F:DNA-binding transcription factor activity"/>
    <property type="evidence" value="ECO:0007669"/>
    <property type="project" value="InterPro"/>
</dbReference>
<dbReference type="EMBL" id="JACMSC010000012">
    <property type="protein sequence ID" value="KAG6497214.1"/>
    <property type="molecule type" value="Genomic_DNA"/>
</dbReference>
<proteinExistence type="inferred from homology"/>
<name>A0A8J5KUZ8_ZINOF</name>
<feature type="domain" description="AP2/ERF" evidence="8">
    <location>
        <begin position="37"/>
        <end position="94"/>
    </location>
</feature>